<gene>
    <name evidence="1" type="ORF">BDP27DRAFT_1361402</name>
</gene>
<organism evidence="1 2">
    <name type="scientific">Rhodocollybia butyracea</name>
    <dbReference type="NCBI Taxonomy" id="206335"/>
    <lineage>
        <taxon>Eukaryota</taxon>
        <taxon>Fungi</taxon>
        <taxon>Dikarya</taxon>
        <taxon>Basidiomycota</taxon>
        <taxon>Agaricomycotina</taxon>
        <taxon>Agaricomycetes</taxon>
        <taxon>Agaricomycetidae</taxon>
        <taxon>Agaricales</taxon>
        <taxon>Marasmiineae</taxon>
        <taxon>Omphalotaceae</taxon>
        <taxon>Rhodocollybia</taxon>
    </lineage>
</organism>
<dbReference type="AlphaFoldDB" id="A0A9P5PXZ7"/>
<evidence type="ECO:0000313" key="1">
    <source>
        <dbReference type="EMBL" id="KAF9071963.1"/>
    </source>
</evidence>
<reference evidence="1" key="1">
    <citation type="submission" date="2020-11" db="EMBL/GenBank/DDBJ databases">
        <authorList>
            <consortium name="DOE Joint Genome Institute"/>
            <person name="Ahrendt S."/>
            <person name="Riley R."/>
            <person name="Andreopoulos W."/>
            <person name="Labutti K."/>
            <person name="Pangilinan J."/>
            <person name="Ruiz-Duenas F.J."/>
            <person name="Barrasa J.M."/>
            <person name="Sanchez-Garcia M."/>
            <person name="Camarero S."/>
            <person name="Miyauchi S."/>
            <person name="Serrano A."/>
            <person name="Linde D."/>
            <person name="Babiker R."/>
            <person name="Drula E."/>
            <person name="Ayuso-Fernandez I."/>
            <person name="Pacheco R."/>
            <person name="Padilla G."/>
            <person name="Ferreira P."/>
            <person name="Barriuso J."/>
            <person name="Kellner H."/>
            <person name="Castanera R."/>
            <person name="Alfaro M."/>
            <person name="Ramirez L."/>
            <person name="Pisabarro A.G."/>
            <person name="Kuo A."/>
            <person name="Tritt A."/>
            <person name="Lipzen A."/>
            <person name="He G."/>
            <person name="Yan M."/>
            <person name="Ng V."/>
            <person name="Cullen D."/>
            <person name="Martin F."/>
            <person name="Rosso M.-N."/>
            <person name="Henrissat B."/>
            <person name="Hibbett D."/>
            <person name="Martinez A.T."/>
            <person name="Grigoriev I.V."/>
        </authorList>
    </citation>
    <scope>NUCLEOTIDE SEQUENCE</scope>
    <source>
        <strain evidence="1">AH 40177</strain>
    </source>
</reference>
<proteinExistence type="predicted"/>
<accession>A0A9P5PXZ7</accession>
<protein>
    <submittedName>
        <fullName evidence="1">Uncharacterized protein</fullName>
    </submittedName>
</protein>
<sequence>MGYKDSRYAVRCKVWAAAHGLVGSSETNSRTYEELELESDAATRYGVCRRGFWIGSREEGGNCGRRCREGVNGVTHVRGAQEMGPGGQERPVWLSSTVINITCVPRIFGIDIGISLIFIEGFAIVEFHVERVTHGASRDKLGDFVTGEDSRAKEIFLESRLSGRLDKTTTVRILIIQYNNRYLLISISIPHPLLKARASRQIQTAPPRLYGIEHIRECQTNLGQMKRTYVV</sequence>
<comment type="caution">
    <text evidence="1">The sequence shown here is derived from an EMBL/GenBank/DDBJ whole genome shotgun (WGS) entry which is preliminary data.</text>
</comment>
<dbReference type="EMBL" id="JADNRY010000028">
    <property type="protein sequence ID" value="KAF9071963.1"/>
    <property type="molecule type" value="Genomic_DNA"/>
</dbReference>
<name>A0A9P5PXZ7_9AGAR</name>
<evidence type="ECO:0000313" key="2">
    <source>
        <dbReference type="Proteomes" id="UP000772434"/>
    </source>
</evidence>
<keyword evidence="2" id="KW-1185">Reference proteome</keyword>
<dbReference type="Proteomes" id="UP000772434">
    <property type="component" value="Unassembled WGS sequence"/>
</dbReference>